<dbReference type="Proteomes" id="UP001175000">
    <property type="component" value="Unassembled WGS sequence"/>
</dbReference>
<gene>
    <name evidence="1" type="ORF">B0T14DRAFT_567810</name>
</gene>
<evidence type="ECO:0000313" key="1">
    <source>
        <dbReference type="EMBL" id="KAK0616187.1"/>
    </source>
</evidence>
<keyword evidence="2" id="KW-1185">Reference proteome</keyword>
<dbReference type="EMBL" id="JAULSU010000005">
    <property type="protein sequence ID" value="KAK0616187.1"/>
    <property type="molecule type" value="Genomic_DNA"/>
</dbReference>
<dbReference type="AlphaFoldDB" id="A0AA39WIT7"/>
<accession>A0AA39WIT7</accession>
<proteinExistence type="predicted"/>
<organism evidence="1 2">
    <name type="scientific">Immersiella caudata</name>
    <dbReference type="NCBI Taxonomy" id="314043"/>
    <lineage>
        <taxon>Eukaryota</taxon>
        <taxon>Fungi</taxon>
        <taxon>Dikarya</taxon>
        <taxon>Ascomycota</taxon>
        <taxon>Pezizomycotina</taxon>
        <taxon>Sordariomycetes</taxon>
        <taxon>Sordariomycetidae</taxon>
        <taxon>Sordariales</taxon>
        <taxon>Lasiosphaeriaceae</taxon>
        <taxon>Immersiella</taxon>
    </lineage>
</organism>
<sequence length="372" mass="43316">MASSSTAALPEECWVNIFEQISEKENEVSCNVFHVAHPASGLDEDDEDGNPPDRSTLQNFIPARASEALWRMPAKHHGAITQVNRGLRKAALTHGAFIFGPGGEANPNTPGGVYFRWDHDILWLDWTFWAQHFDYEDECHEKWMDDQDTWDDNLERWGVGSLISPRFPHPKPRWANYSPAVLPALLKSHKNKIQHIGLPHQLVWAQLGFRRMFEAVYKNFPNVEYFWIYEHNWAKRPRGVDNDVYLTVDKLSVGEKHHLNIRKYHEQVENTTNGQISNGREIKARALKHANHLRRKSWWKRNPDVAPRAVRFRRITLYRPFYYPDGEERVETPRYVETMHIWDADSALDADSSFFEASEEDDAVDDAEMDDV</sequence>
<comment type="caution">
    <text evidence="1">The sequence shown here is derived from an EMBL/GenBank/DDBJ whole genome shotgun (WGS) entry which is preliminary data.</text>
</comment>
<evidence type="ECO:0000313" key="2">
    <source>
        <dbReference type="Proteomes" id="UP001175000"/>
    </source>
</evidence>
<name>A0AA39WIT7_9PEZI</name>
<reference evidence="1" key="1">
    <citation type="submission" date="2023-06" db="EMBL/GenBank/DDBJ databases">
        <title>Genome-scale phylogeny and comparative genomics of the fungal order Sordariales.</title>
        <authorList>
            <consortium name="Lawrence Berkeley National Laboratory"/>
            <person name="Hensen N."/>
            <person name="Bonometti L."/>
            <person name="Westerberg I."/>
            <person name="Brannstrom I.O."/>
            <person name="Guillou S."/>
            <person name="Cros-Aarteil S."/>
            <person name="Calhoun S."/>
            <person name="Haridas S."/>
            <person name="Kuo A."/>
            <person name="Mondo S."/>
            <person name="Pangilinan J."/>
            <person name="Riley R."/>
            <person name="Labutti K."/>
            <person name="Andreopoulos B."/>
            <person name="Lipzen A."/>
            <person name="Chen C."/>
            <person name="Yanf M."/>
            <person name="Daum C."/>
            <person name="Ng V."/>
            <person name="Clum A."/>
            <person name="Steindorff A."/>
            <person name="Ohm R."/>
            <person name="Martin F."/>
            <person name="Silar P."/>
            <person name="Natvig D."/>
            <person name="Lalanne C."/>
            <person name="Gautier V."/>
            <person name="Ament-Velasquez S.L."/>
            <person name="Kruys A."/>
            <person name="Hutchinson M.I."/>
            <person name="Powell A.J."/>
            <person name="Barry K."/>
            <person name="Miller A.N."/>
            <person name="Grigoriev I.V."/>
            <person name="Debuchy R."/>
            <person name="Gladieux P."/>
            <person name="Thoren M.H."/>
            <person name="Johannesson H."/>
        </authorList>
    </citation>
    <scope>NUCLEOTIDE SEQUENCE</scope>
    <source>
        <strain evidence="1">CBS 606.72</strain>
    </source>
</reference>
<protein>
    <submittedName>
        <fullName evidence="1">Uncharacterized protein</fullName>
    </submittedName>
</protein>